<proteinExistence type="predicted"/>
<evidence type="ECO:0000313" key="2">
    <source>
        <dbReference type="Proteomes" id="UP000054877"/>
    </source>
</evidence>
<evidence type="ECO:0000313" key="1">
    <source>
        <dbReference type="EMBL" id="KTD62117.1"/>
    </source>
</evidence>
<dbReference type="PATRIC" id="fig|452.5.peg.2165"/>
<keyword evidence="2" id="KW-1185">Reference proteome</keyword>
<reference evidence="1 2" key="1">
    <citation type="submission" date="2015-11" db="EMBL/GenBank/DDBJ databases">
        <title>Genomic analysis of 38 Legionella species identifies large and diverse effector repertoires.</title>
        <authorList>
            <person name="Burstein D."/>
            <person name="Amaro F."/>
            <person name="Zusman T."/>
            <person name="Lifshitz Z."/>
            <person name="Cohen O."/>
            <person name="Gilbert J.A."/>
            <person name="Pupko T."/>
            <person name="Shuman H.A."/>
            <person name="Segal G."/>
        </authorList>
    </citation>
    <scope>NUCLEOTIDE SEQUENCE [LARGE SCALE GENOMIC DNA]</scope>
    <source>
        <strain evidence="1 2">Mt.St.Helens-9</strain>
    </source>
</reference>
<dbReference type="Proteomes" id="UP000054877">
    <property type="component" value="Unassembled WGS sequence"/>
</dbReference>
<dbReference type="AlphaFoldDB" id="A0A0W0YYY3"/>
<accession>A0A0W0YYY3</accession>
<protein>
    <submittedName>
        <fullName evidence="1">Uncharacterized protein</fullName>
    </submittedName>
</protein>
<sequence length="253" mass="29747">MITPVSPTFLKQEAKKLKKSQGLQMSKALDEVSKKYGFSNYRHYLNVYESNSKQVQVTKEDLLKIISLEKDTAKKMDLAISFIKESKILFRDSLDVLKQFKHSKRAIQTVCEKLNLMKKEIHSFMFNAFLTDEGQYEVNFRAPNFVTKEISIMDISYEIRGDNLSVDGNYVLETEFEFELDENDPVSKDERFKNRKFDGHFEVEINRHKKITLVHSDMSIDNGLTPMRGFTKEEVEDYYKRFPEEDGRFDDIL</sequence>
<dbReference type="EMBL" id="LNYX01000030">
    <property type="protein sequence ID" value="KTD62117.1"/>
    <property type="molecule type" value="Genomic_DNA"/>
</dbReference>
<name>A0A0W0YYY3_LEGSP</name>
<gene>
    <name evidence="1" type="ORF">Lspi_1967</name>
</gene>
<dbReference type="OrthoDB" id="7357206at2"/>
<dbReference type="RefSeq" id="WP_058483887.1">
    <property type="nucleotide sequence ID" value="NZ_CAAAII010000007.1"/>
</dbReference>
<organism evidence="1 2">
    <name type="scientific">Legionella spiritensis</name>
    <dbReference type="NCBI Taxonomy" id="452"/>
    <lineage>
        <taxon>Bacteria</taxon>
        <taxon>Pseudomonadati</taxon>
        <taxon>Pseudomonadota</taxon>
        <taxon>Gammaproteobacteria</taxon>
        <taxon>Legionellales</taxon>
        <taxon>Legionellaceae</taxon>
        <taxon>Legionella</taxon>
    </lineage>
</organism>
<comment type="caution">
    <text evidence="1">The sequence shown here is derived from an EMBL/GenBank/DDBJ whole genome shotgun (WGS) entry which is preliminary data.</text>
</comment>